<gene>
    <name evidence="3" type="primary">UPC2_5</name>
    <name evidence="3" type="ORF">LARI1_G003715</name>
</gene>
<dbReference type="CDD" id="cd00067">
    <property type="entry name" value="GAL4"/>
    <property type="match status" value="1"/>
</dbReference>
<feature type="region of interest" description="Disordered" evidence="2">
    <location>
        <begin position="61"/>
        <end position="89"/>
    </location>
</feature>
<evidence type="ECO:0000256" key="2">
    <source>
        <dbReference type="SAM" id="MobiDB-lite"/>
    </source>
</evidence>
<evidence type="ECO:0000256" key="1">
    <source>
        <dbReference type="ARBA" id="ARBA00023242"/>
    </source>
</evidence>
<dbReference type="AlphaFoldDB" id="A0A8T9BGN2"/>
<feature type="region of interest" description="Disordered" evidence="2">
    <location>
        <begin position="1"/>
        <end position="27"/>
    </location>
</feature>
<feature type="compositionally biased region" description="Low complexity" evidence="2">
    <location>
        <begin position="61"/>
        <end position="70"/>
    </location>
</feature>
<protein>
    <submittedName>
        <fullName evidence="3">Sterol uptake control protein 2</fullName>
    </submittedName>
</protein>
<dbReference type="Pfam" id="PF11951">
    <property type="entry name" value="Fungal_trans_2"/>
    <property type="match status" value="1"/>
</dbReference>
<dbReference type="OrthoDB" id="3546279at2759"/>
<dbReference type="InterPro" id="IPR052400">
    <property type="entry name" value="Zn2-C6_fungal_TF"/>
</dbReference>
<dbReference type="PANTHER" id="PTHR47657">
    <property type="entry name" value="STEROL REGULATORY ELEMENT-BINDING PROTEIN ECM22"/>
    <property type="match status" value="1"/>
</dbReference>
<name>A0A8T9BGN2_9HELO</name>
<dbReference type="InterPro" id="IPR021858">
    <property type="entry name" value="Fun_TF"/>
</dbReference>
<dbReference type="Proteomes" id="UP000469559">
    <property type="component" value="Unassembled WGS sequence"/>
</dbReference>
<evidence type="ECO:0000313" key="4">
    <source>
        <dbReference type="Proteomes" id="UP000469559"/>
    </source>
</evidence>
<accession>A0A8T9BGN2</accession>
<sequence length="426" mass="47320">MLQTPEISFLGEPLRNRGEGVGHGKQHCDERHPVCLNCARRFQGLECCDFDLFIETTQESKSTASSKSDSPALCPIQQPSLTNPSSNGSSRVLELRLMHHYTSTTCGHMPGSQSAAKNPIWSVDIPQLAFHSDLVLSAVLGISALHLSALDPGDQTVALAAQHYFDRAVSQHRLALGNVEEQDAEAILATAILICHHTWLASNSSAVQEPYVLPLQTYYMARGIRVLFDQMWPSLKGSGYLWYAEQEAGVNDGMPSHFDPFLMDMQRDLDSLSKTFDEPDVSPEAKGVYEKTVMEITSMCYAISNGTLERSLKKIAKSFPSAEQHYIQSRIATMPIRLPQLFLELVARKDARALALLARNLALLKVVDNIWWLHGTGKTQQVAEHAVTGIRDLMPPEWTWTMDWPVQVVSGGAKMYEREIVELGMG</sequence>
<comment type="caution">
    <text evidence="3">The sequence shown here is derived from an EMBL/GenBank/DDBJ whole genome shotgun (WGS) entry which is preliminary data.</text>
</comment>
<dbReference type="InterPro" id="IPR001138">
    <property type="entry name" value="Zn2Cys6_DnaBD"/>
</dbReference>
<dbReference type="GO" id="GO:0000981">
    <property type="term" value="F:DNA-binding transcription factor activity, RNA polymerase II-specific"/>
    <property type="evidence" value="ECO:0007669"/>
    <property type="project" value="InterPro"/>
</dbReference>
<reference evidence="3 4" key="1">
    <citation type="submission" date="2018-05" db="EMBL/GenBank/DDBJ databases">
        <title>Whole genome sequencing for identification of molecular markers to develop diagnostic detection tools for the regulated plant pathogen Lachnellula willkommii.</title>
        <authorList>
            <person name="Giroux E."/>
            <person name="Bilodeau G."/>
        </authorList>
    </citation>
    <scope>NUCLEOTIDE SEQUENCE [LARGE SCALE GENOMIC DNA]</scope>
    <source>
        <strain evidence="3 4">CBS 203.66</strain>
    </source>
</reference>
<feature type="compositionally biased region" description="Polar residues" evidence="2">
    <location>
        <begin position="77"/>
        <end position="89"/>
    </location>
</feature>
<proteinExistence type="predicted"/>
<organism evidence="3 4">
    <name type="scientific">Lachnellula arida</name>
    <dbReference type="NCBI Taxonomy" id="1316785"/>
    <lineage>
        <taxon>Eukaryota</taxon>
        <taxon>Fungi</taxon>
        <taxon>Dikarya</taxon>
        <taxon>Ascomycota</taxon>
        <taxon>Pezizomycotina</taxon>
        <taxon>Leotiomycetes</taxon>
        <taxon>Helotiales</taxon>
        <taxon>Lachnaceae</taxon>
        <taxon>Lachnellula</taxon>
    </lineage>
</organism>
<dbReference type="EMBL" id="QGMF01000138">
    <property type="protein sequence ID" value="TVY18905.1"/>
    <property type="molecule type" value="Genomic_DNA"/>
</dbReference>
<dbReference type="PANTHER" id="PTHR47657:SF14">
    <property type="entry name" value="ZN(2)-C6 FUNGAL-TYPE DOMAIN-CONTAINING PROTEIN"/>
    <property type="match status" value="1"/>
</dbReference>
<feature type="compositionally biased region" description="Basic and acidic residues" evidence="2">
    <location>
        <begin position="14"/>
        <end position="27"/>
    </location>
</feature>
<keyword evidence="1" id="KW-0539">Nucleus</keyword>
<dbReference type="GO" id="GO:0008270">
    <property type="term" value="F:zinc ion binding"/>
    <property type="evidence" value="ECO:0007669"/>
    <property type="project" value="InterPro"/>
</dbReference>
<evidence type="ECO:0000313" key="3">
    <source>
        <dbReference type="EMBL" id="TVY18905.1"/>
    </source>
</evidence>
<keyword evidence="4" id="KW-1185">Reference proteome</keyword>